<dbReference type="EMBL" id="JAROAV010000042">
    <property type="protein sequence ID" value="MDF8265773.1"/>
    <property type="molecule type" value="Genomic_DNA"/>
</dbReference>
<evidence type="ECO:0000256" key="1">
    <source>
        <dbReference type="ARBA" id="ARBA00022729"/>
    </source>
</evidence>
<name>A0ABT6CA40_9MICO</name>
<sequence>MPKSLRSVLIALACVLLAATGVTSARADAPPGTAPARPVVVPQPQPGACPTQPTTPKRDLRAMWVASVTNIDWPSKPGLSVQQQKDELLAWFDLAVKQRHNAVILQVRPTADAFWPSAYEPWSKYLTGVAGQDPGWDPLGFAVTQAHQRNLELHAWFNPYRVSMDTNVNALAPNHPARQHPDWIKAYGGKLYYNPGNPDARRYSVEAIMDAVRKYDIDAVHFDDYFYPYPVAGQTFDDSAEYAKYGNGMSLADWRRSNVTTFMREVRDGIRRIRPHTELGVSPFAIWRNKATDPEGSDTTAGAQTYDDLYADTRKWVREELLDYITPQVYWSRGFAAADYEKVTDWWARQVTGTRVRLYIGQATYKVAANADPKWSNPGELSSHLEFNTRYPQVQGNIYFSAVQVRADRLGATSLLNDTWYTRPALTPAAPWLDDVPGAPREPVVVRATGGRVTWVATPGATSYAIYRVPSGTPRPCDLADARYLVATVADGPSAHQTWTDPQPGEGTYLVSAVDRAALESGATAAR</sequence>
<feature type="region of interest" description="Disordered" evidence="2">
    <location>
        <begin position="26"/>
        <end position="56"/>
    </location>
</feature>
<reference evidence="5 6" key="1">
    <citation type="submission" date="2023-03" db="EMBL/GenBank/DDBJ databases">
        <title>YIM 133296 draft genome.</title>
        <authorList>
            <person name="Xiong L."/>
        </authorList>
    </citation>
    <scope>NUCLEOTIDE SEQUENCE [LARGE SCALE GENOMIC DNA]</scope>
    <source>
        <strain evidence="5 6">YIM 133296</strain>
    </source>
</reference>
<evidence type="ECO:0000313" key="5">
    <source>
        <dbReference type="EMBL" id="MDF8265773.1"/>
    </source>
</evidence>
<keyword evidence="6" id="KW-1185">Reference proteome</keyword>
<dbReference type="PANTHER" id="PTHR43405">
    <property type="entry name" value="GLYCOSYL HYDROLASE DIGH"/>
    <property type="match status" value="1"/>
</dbReference>
<dbReference type="RefSeq" id="WP_277193062.1">
    <property type="nucleotide sequence ID" value="NZ_JAROAV010000042.1"/>
</dbReference>
<comment type="caution">
    <text evidence="5">The sequence shown here is derived from an EMBL/GenBank/DDBJ whole genome shotgun (WGS) entry which is preliminary data.</text>
</comment>
<keyword evidence="1 3" id="KW-0732">Signal</keyword>
<proteinExistence type="predicted"/>
<dbReference type="InterPro" id="IPR017853">
    <property type="entry name" value="GH"/>
</dbReference>
<accession>A0ABT6CA40</accession>
<evidence type="ECO:0000313" key="6">
    <source>
        <dbReference type="Proteomes" id="UP001528912"/>
    </source>
</evidence>
<evidence type="ECO:0000256" key="2">
    <source>
        <dbReference type="SAM" id="MobiDB-lite"/>
    </source>
</evidence>
<dbReference type="Gene3D" id="3.20.20.80">
    <property type="entry name" value="Glycosidases"/>
    <property type="match status" value="1"/>
</dbReference>
<dbReference type="InterPro" id="IPR003790">
    <property type="entry name" value="GHL10"/>
</dbReference>
<organism evidence="5 6">
    <name type="scientific">Luteipulveratus flavus</name>
    <dbReference type="NCBI Taxonomy" id="3031728"/>
    <lineage>
        <taxon>Bacteria</taxon>
        <taxon>Bacillati</taxon>
        <taxon>Actinomycetota</taxon>
        <taxon>Actinomycetes</taxon>
        <taxon>Micrococcales</taxon>
        <taxon>Dermacoccaceae</taxon>
        <taxon>Luteipulveratus</taxon>
    </lineage>
</organism>
<dbReference type="PANTHER" id="PTHR43405:SF1">
    <property type="entry name" value="GLYCOSYL HYDROLASE DIGH"/>
    <property type="match status" value="1"/>
</dbReference>
<feature type="chain" id="PRO_5046394561" evidence="3">
    <location>
        <begin position="28"/>
        <end position="527"/>
    </location>
</feature>
<evidence type="ECO:0000256" key="3">
    <source>
        <dbReference type="SAM" id="SignalP"/>
    </source>
</evidence>
<evidence type="ECO:0000259" key="4">
    <source>
        <dbReference type="Pfam" id="PF02638"/>
    </source>
</evidence>
<dbReference type="Proteomes" id="UP001528912">
    <property type="component" value="Unassembled WGS sequence"/>
</dbReference>
<protein>
    <submittedName>
        <fullName evidence="5">Family 10 glycosylhydrolase</fullName>
    </submittedName>
</protein>
<dbReference type="InterPro" id="IPR052177">
    <property type="entry name" value="Divisome_Glycosyl_Hydrolase"/>
</dbReference>
<dbReference type="Pfam" id="PF02638">
    <property type="entry name" value="GHL10"/>
    <property type="match status" value="1"/>
</dbReference>
<dbReference type="SUPFAM" id="SSF51445">
    <property type="entry name" value="(Trans)glycosidases"/>
    <property type="match status" value="1"/>
</dbReference>
<gene>
    <name evidence="5" type="ORF">P4R38_16120</name>
</gene>
<feature type="signal peptide" evidence="3">
    <location>
        <begin position="1"/>
        <end position="27"/>
    </location>
</feature>
<feature type="domain" description="Glycosyl hydrolase-like 10" evidence="4">
    <location>
        <begin position="60"/>
        <end position="376"/>
    </location>
</feature>